<dbReference type="InterPro" id="IPR018392">
    <property type="entry name" value="LysM"/>
</dbReference>
<evidence type="ECO:0000256" key="1">
    <source>
        <dbReference type="SAM" id="SignalP"/>
    </source>
</evidence>
<protein>
    <submittedName>
        <fullName evidence="3">LysM peptidoglycan-binding domain-containing protein</fullName>
    </submittedName>
</protein>
<dbReference type="PROSITE" id="PS51782">
    <property type="entry name" value="LYSM"/>
    <property type="match status" value="1"/>
</dbReference>
<reference evidence="3" key="1">
    <citation type="submission" date="2022-08" db="EMBL/GenBank/DDBJ databases">
        <title>Reclassification of Massilia species as members of the genera Telluria, Duganella, Pseudoduganella, Mokoshia gen. nov. and Zemynaea gen. nov. using orthogonal and non-orthogonal genome-based approaches.</title>
        <authorList>
            <person name="Bowman J.P."/>
        </authorList>
    </citation>
    <scope>NUCLEOTIDE SEQUENCE</scope>
    <source>
        <strain evidence="3">LMG 11547</strain>
    </source>
</reference>
<keyword evidence="4" id="KW-1185">Reference proteome</keyword>
<sequence length="371" mass="40082">MKNFSTGVARSLALRAAAAAVFVSCAAVSAHAATNCAFRPNAPDQHVVVKGDTLWDISGAFLEHPWCWPQVWGMNRDEIRNPHWIYPGQIVYFDRARGRLTLNKPGTGSDAGEPPLVRLSPQLRTENLDQGNAVPAIPASAIEPFLTQPLVVEAQALANAARIVAAQEDRLYLGEGDRIYVRGALDGATSFQVFRPGKELVDPDTGKVVAHEAAYVGTARLVKEAGPGTDVHTFVVGRSVKEMGVGDRLLPTPPTPVRNYVPHAPVRPVAARVMALASESNYASQNQVVTVNRGTLDGLDVGSVLQLYHLGQTVTDPESKGFLGFGKAKLRLPDEQYGDLFIFRVFDRVSYGLVMQVTKPVQVGDVARSPE</sequence>
<dbReference type="EMBL" id="JANUHC010000003">
    <property type="protein sequence ID" value="MCS0629420.1"/>
    <property type="molecule type" value="Genomic_DNA"/>
</dbReference>
<feature type="domain" description="LysM" evidence="2">
    <location>
        <begin position="44"/>
        <end position="93"/>
    </location>
</feature>
<feature type="chain" id="PRO_5046113751" evidence="1">
    <location>
        <begin position="33"/>
        <end position="371"/>
    </location>
</feature>
<dbReference type="PANTHER" id="PTHR34700:SF4">
    <property type="entry name" value="PHAGE-LIKE ELEMENT PBSX PROTEIN XKDP"/>
    <property type="match status" value="1"/>
</dbReference>
<evidence type="ECO:0000259" key="2">
    <source>
        <dbReference type="PROSITE" id="PS51782"/>
    </source>
</evidence>
<dbReference type="Pfam" id="PF01476">
    <property type="entry name" value="LysM"/>
    <property type="match status" value="1"/>
</dbReference>
<name>A0ABT2BWC4_9BURK</name>
<feature type="signal peptide" evidence="1">
    <location>
        <begin position="1"/>
        <end position="32"/>
    </location>
</feature>
<accession>A0ABT2BWC4</accession>
<evidence type="ECO:0000313" key="3">
    <source>
        <dbReference type="EMBL" id="MCS0629420.1"/>
    </source>
</evidence>
<dbReference type="InterPro" id="IPR052196">
    <property type="entry name" value="Bact_Kbp"/>
</dbReference>
<proteinExistence type="predicted"/>
<dbReference type="CDD" id="cd00118">
    <property type="entry name" value="LysM"/>
    <property type="match status" value="1"/>
</dbReference>
<keyword evidence="1" id="KW-0732">Signal</keyword>
<gene>
    <name evidence="3" type="ORF">NX786_08755</name>
</gene>
<dbReference type="InterPro" id="IPR036779">
    <property type="entry name" value="LysM_dom_sf"/>
</dbReference>
<dbReference type="PANTHER" id="PTHR34700">
    <property type="entry name" value="POTASSIUM BINDING PROTEIN KBP"/>
    <property type="match status" value="1"/>
</dbReference>
<dbReference type="Proteomes" id="UP001165263">
    <property type="component" value="Unassembled WGS sequence"/>
</dbReference>
<evidence type="ECO:0000313" key="4">
    <source>
        <dbReference type="Proteomes" id="UP001165263"/>
    </source>
</evidence>
<organism evidence="3 4">
    <name type="scientific">Telluria mixta</name>
    <dbReference type="NCBI Taxonomy" id="34071"/>
    <lineage>
        <taxon>Bacteria</taxon>
        <taxon>Pseudomonadati</taxon>
        <taxon>Pseudomonadota</taxon>
        <taxon>Betaproteobacteria</taxon>
        <taxon>Burkholderiales</taxon>
        <taxon>Oxalobacteraceae</taxon>
        <taxon>Telluria group</taxon>
        <taxon>Telluria</taxon>
    </lineage>
</organism>
<comment type="caution">
    <text evidence="3">The sequence shown here is derived from an EMBL/GenBank/DDBJ whole genome shotgun (WGS) entry which is preliminary data.</text>
</comment>
<dbReference type="RefSeq" id="WP_259448568.1">
    <property type="nucleotide sequence ID" value="NZ_CP119520.1"/>
</dbReference>
<dbReference type="Gene3D" id="3.10.350.10">
    <property type="entry name" value="LysM domain"/>
    <property type="match status" value="1"/>
</dbReference>